<evidence type="ECO:0000313" key="2">
    <source>
        <dbReference type="Proteomes" id="UP000308600"/>
    </source>
</evidence>
<gene>
    <name evidence="1" type="ORF">BDN72DRAFT_838412</name>
</gene>
<organism evidence="1 2">
    <name type="scientific">Pluteus cervinus</name>
    <dbReference type="NCBI Taxonomy" id="181527"/>
    <lineage>
        <taxon>Eukaryota</taxon>
        <taxon>Fungi</taxon>
        <taxon>Dikarya</taxon>
        <taxon>Basidiomycota</taxon>
        <taxon>Agaricomycotina</taxon>
        <taxon>Agaricomycetes</taxon>
        <taxon>Agaricomycetidae</taxon>
        <taxon>Agaricales</taxon>
        <taxon>Pluteineae</taxon>
        <taxon>Pluteaceae</taxon>
        <taxon>Pluteus</taxon>
    </lineage>
</organism>
<accession>A0ACD3AYN6</accession>
<protein>
    <submittedName>
        <fullName evidence="1">FAD/NAD(P)-binding domain-containing protein</fullName>
    </submittedName>
</protein>
<reference evidence="1 2" key="1">
    <citation type="journal article" date="2019" name="Nat. Ecol. Evol.">
        <title>Megaphylogeny resolves global patterns of mushroom evolution.</title>
        <authorList>
            <person name="Varga T."/>
            <person name="Krizsan K."/>
            <person name="Foldi C."/>
            <person name="Dima B."/>
            <person name="Sanchez-Garcia M."/>
            <person name="Sanchez-Ramirez S."/>
            <person name="Szollosi G.J."/>
            <person name="Szarkandi J.G."/>
            <person name="Papp V."/>
            <person name="Albert L."/>
            <person name="Andreopoulos W."/>
            <person name="Angelini C."/>
            <person name="Antonin V."/>
            <person name="Barry K.W."/>
            <person name="Bougher N.L."/>
            <person name="Buchanan P."/>
            <person name="Buyck B."/>
            <person name="Bense V."/>
            <person name="Catcheside P."/>
            <person name="Chovatia M."/>
            <person name="Cooper J."/>
            <person name="Damon W."/>
            <person name="Desjardin D."/>
            <person name="Finy P."/>
            <person name="Geml J."/>
            <person name="Haridas S."/>
            <person name="Hughes K."/>
            <person name="Justo A."/>
            <person name="Karasinski D."/>
            <person name="Kautmanova I."/>
            <person name="Kiss B."/>
            <person name="Kocsube S."/>
            <person name="Kotiranta H."/>
            <person name="LaButti K.M."/>
            <person name="Lechner B.E."/>
            <person name="Liimatainen K."/>
            <person name="Lipzen A."/>
            <person name="Lukacs Z."/>
            <person name="Mihaltcheva S."/>
            <person name="Morgado L.N."/>
            <person name="Niskanen T."/>
            <person name="Noordeloos M.E."/>
            <person name="Ohm R.A."/>
            <person name="Ortiz-Santana B."/>
            <person name="Ovrebo C."/>
            <person name="Racz N."/>
            <person name="Riley R."/>
            <person name="Savchenko A."/>
            <person name="Shiryaev A."/>
            <person name="Soop K."/>
            <person name="Spirin V."/>
            <person name="Szebenyi C."/>
            <person name="Tomsovsky M."/>
            <person name="Tulloss R.E."/>
            <person name="Uehling J."/>
            <person name="Grigoriev I.V."/>
            <person name="Vagvolgyi C."/>
            <person name="Papp T."/>
            <person name="Martin F.M."/>
            <person name="Miettinen O."/>
            <person name="Hibbett D.S."/>
            <person name="Nagy L.G."/>
        </authorList>
    </citation>
    <scope>NUCLEOTIDE SEQUENCE [LARGE SCALE GENOMIC DNA]</scope>
    <source>
        <strain evidence="1 2">NL-1719</strain>
    </source>
</reference>
<sequence>MSDSPPIAYATGVVRPRRILVIGGGPTGLVTHRNLTQRGSFDRVELVERRDDVGGAWYLDQPIADPNDGTVIKVTNKPRWPSPAYPGLVGNVLPHFLSYSGHPSFPETKDPKQPFPSLWETHAYLRGFAKPFVENGSIRLNMEVVKVEEQDEGKGWKITMKDWNDGKEGKVVEEFWDAVVVANGWYDTPLWPDTEGVDILKEAGLAKHAKWWRGQYGFGYEGKKVLVVGNANSGNDMAAQLSTVVKSPVYQSVRRPNFPGFPALADEKIQKVAPVLRYTLSPDADSQGSDSEGRITAELTDGTKITGIDLVFFGTGYKHRADFVRILDVTNPTTEGSQNLVPITADEVQPHRVPSLHRHILYAHNPSLAFIGSTLAYTPFTIADLGSTWLTLAWLGEIPYPQTPSDRLAYERERLSSIEQLRSQFETPSTLYSYNVLAGHEQTYGIMLKEDVVQARPELKDVLPEWSDDRTKLREAMFKTKVQSLEYTKELRKRQGGVIEGA</sequence>
<dbReference type="Proteomes" id="UP000308600">
    <property type="component" value="Unassembled WGS sequence"/>
</dbReference>
<evidence type="ECO:0000313" key="1">
    <source>
        <dbReference type="EMBL" id="TFK70881.1"/>
    </source>
</evidence>
<keyword evidence="2" id="KW-1185">Reference proteome</keyword>
<dbReference type="EMBL" id="ML208306">
    <property type="protein sequence ID" value="TFK70881.1"/>
    <property type="molecule type" value="Genomic_DNA"/>
</dbReference>
<name>A0ACD3AYN6_9AGAR</name>
<proteinExistence type="predicted"/>